<gene>
    <name evidence="2" type="ORF">DEA37_0004359</name>
</gene>
<accession>A0A5J4N424</accession>
<organism evidence="2 3">
    <name type="scientific">Paragonimus westermani</name>
    <dbReference type="NCBI Taxonomy" id="34504"/>
    <lineage>
        <taxon>Eukaryota</taxon>
        <taxon>Metazoa</taxon>
        <taxon>Spiralia</taxon>
        <taxon>Lophotrochozoa</taxon>
        <taxon>Platyhelminthes</taxon>
        <taxon>Trematoda</taxon>
        <taxon>Digenea</taxon>
        <taxon>Plagiorchiida</taxon>
        <taxon>Troglotremata</taxon>
        <taxon>Troglotrematidae</taxon>
        <taxon>Paragonimus</taxon>
    </lineage>
</organism>
<evidence type="ECO:0000313" key="3">
    <source>
        <dbReference type="Proteomes" id="UP000324629"/>
    </source>
</evidence>
<comment type="caution">
    <text evidence="2">The sequence shown here is derived from an EMBL/GenBank/DDBJ whole genome shotgun (WGS) entry which is preliminary data.</text>
</comment>
<keyword evidence="3" id="KW-1185">Reference proteome</keyword>
<proteinExistence type="predicted"/>
<feature type="compositionally biased region" description="Low complexity" evidence="1">
    <location>
        <begin position="151"/>
        <end position="169"/>
    </location>
</feature>
<feature type="non-terminal residue" evidence="2">
    <location>
        <position position="257"/>
    </location>
</feature>
<evidence type="ECO:0000313" key="2">
    <source>
        <dbReference type="EMBL" id="KAA3670283.1"/>
    </source>
</evidence>
<reference evidence="2 3" key="1">
    <citation type="journal article" date="2019" name="Gigascience">
        <title>Whole-genome sequence of the oriental lung fluke Paragonimus westermani.</title>
        <authorList>
            <person name="Oey H."/>
            <person name="Zakrzewski M."/>
            <person name="Narain K."/>
            <person name="Devi K.R."/>
            <person name="Agatsuma T."/>
            <person name="Nawaratna S."/>
            <person name="Gobert G.N."/>
            <person name="Jones M.K."/>
            <person name="Ragan M.A."/>
            <person name="McManus D.P."/>
            <person name="Krause L."/>
        </authorList>
    </citation>
    <scope>NUCLEOTIDE SEQUENCE [LARGE SCALE GENOMIC DNA]</scope>
    <source>
        <strain evidence="2 3">IND2009</strain>
    </source>
</reference>
<feature type="region of interest" description="Disordered" evidence="1">
    <location>
        <begin position="1"/>
        <end position="37"/>
    </location>
</feature>
<dbReference type="AlphaFoldDB" id="A0A5J4N424"/>
<feature type="compositionally biased region" description="Low complexity" evidence="1">
    <location>
        <begin position="20"/>
        <end position="30"/>
    </location>
</feature>
<sequence>SKNLASSPTRITGSVRPQSRSKVVNSRSSSLGLAGPPGAAPMFRAIGTAAASIGMPLAGRSNLLPWLHSHGTHKTIEISNPIPIESPFDSFNGSLKRTKGLLLPHGYANPTPVVLVQTDSVSATPERKAIKKQSRPGQGRFQQALTRMRRAATASGDSSTASSSGGTRRFASTHGCLTHTKSSANTPDTDSPHAADLAEFTSEIEPELSSTSRLKFQPEPLTLSSPALLLATSVSPTPALQTPCVTYLTTDKSDATG</sequence>
<evidence type="ECO:0000256" key="1">
    <source>
        <dbReference type="SAM" id="MobiDB-lite"/>
    </source>
</evidence>
<feature type="compositionally biased region" description="Polar residues" evidence="1">
    <location>
        <begin position="1"/>
        <end position="18"/>
    </location>
</feature>
<name>A0A5J4N424_9TREM</name>
<feature type="non-terminal residue" evidence="2">
    <location>
        <position position="1"/>
    </location>
</feature>
<feature type="region of interest" description="Disordered" evidence="1">
    <location>
        <begin position="124"/>
        <end position="172"/>
    </location>
</feature>
<dbReference type="Proteomes" id="UP000324629">
    <property type="component" value="Unassembled WGS sequence"/>
</dbReference>
<dbReference type="EMBL" id="QNGE01011889">
    <property type="protein sequence ID" value="KAA3670283.1"/>
    <property type="molecule type" value="Genomic_DNA"/>
</dbReference>
<protein>
    <submittedName>
        <fullName evidence="2">Uncharacterized protein</fullName>
    </submittedName>
</protein>